<gene>
    <name evidence="3" type="ORF">TNO020_70352</name>
</gene>
<dbReference type="SUPFAM" id="SSF56219">
    <property type="entry name" value="DNase I-like"/>
    <property type="match status" value="1"/>
</dbReference>
<evidence type="ECO:0000259" key="2">
    <source>
        <dbReference type="Pfam" id="PF19580"/>
    </source>
</evidence>
<keyword evidence="4" id="KW-1185">Reference proteome</keyword>
<protein>
    <submittedName>
        <fullName evidence="3">Endonuclease</fullName>
    </submittedName>
</protein>
<dbReference type="PANTHER" id="PTHR42834">
    <property type="entry name" value="ENDONUCLEASE/EXONUCLEASE/PHOSPHATASE FAMILY PROTEIN (AFU_ORTHOLOGUE AFUA_3G09210)"/>
    <property type="match status" value="1"/>
</dbReference>
<dbReference type="InterPro" id="IPR005135">
    <property type="entry name" value="Endo/exonuclease/phosphatase"/>
</dbReference>
<proteinExistence type="predicted"/>
<dbReference type="Proteomes" id="UP000234211">
    <property type="component" value="Unassembled WGS sequence"/>
</dbReference>
<dbReference type="RefSeq" id="WP_101918653.1">
    <property type="nucleotide sequence ID" value="NZ_OENF01000042.1"/>
</dbReference>
<sequence length="361" mass="42142">MKNIFLWLLVSCMICVSFSECFSQSAQKKYKIRTVGFYNLENLFDTVNDIEKNDEASPIMEIKGDKQQIYWDKIDKLGDVILQLGAEKTKTSPAILGVAEVENRKVLEDLVASKNLKDKNYDIIHFDSPDKRGIDVGLLYQKRYFKPIHYQAFNPGIYRDGRKVHTRDILWVAGYLDNELIHILVNHWPSRRGGEAKSRPLREKAAYKVSQIIEKIRVDTPKAKILIMGDFNDDPINSSLKNVLKTVSKKKLLQENDLYNPYENMFRRGFNTLGYRDNINLFDQIIISSELVAFDKKNDFSTFKMFKAGIFNKRFLTEKKGRYKGYPFRSFSYGKYTGGYSDHYPVYLYLIKELDENTKKE</sequence>
<accession>A0A2H1YKK8</accession>
<feature type="domain" description="Endonuclease/exonuclease/phosphatase" evidence="2">
    <location>
        <begin position="34"/>
        <end position="352"/>
    </location>
</feature>
<evidence type="ECO:0000256" key="1">
    <source>
        <dbReference type="SAM" id="SignalP"/>
    </source>
</evidence>
<evidence type="ECO:0000313" key="4">
    <source>
        <dbReference type="Proteomes" id="UP000234211"/>
    </source>
</evidence>
<feature type="chain" id="PRO_5013796353" evidence="1">
    <location>
        <begin position="24"/>
        <end position="361"/>
    </location>
</feature>
<keyword evidence="3" id="KW-0255">Endonuclease</keyword>
<dbReference type="PANTHER" id="PTHR42834:SF1">
    <property type="entry name" value="ENDONUCLEASE_EXONUCLEASE_PHOSPHATASE FAMILY PROTEIN (AFU_ORTHOLOGUE AFUA_3G09210)"/>
    <property type="match status" value="1"/>
</dbReference>
<keyword evidence="3" id="KW-0378">Hydrolase</keyword>
<reference evidence="4" key="1">
    <citation type="submission" date="2017-11" db="EMBL/GenBank/DDBJ databases">
        <authorList>
            <person name="Duchaud E."/>
        </authorList>
    </citation>
    <scope>NUCLEOTIDE SEQUENCE [LARGE SCALE GENOMIC DNA]</scope>
    <source>
        <strain evidence="4">Tenacibaculum sp. TNO020</strain>
    </source>
</reference>
<keyword evidence="3" id="KW-0540">Nuclease</keyword>
<evidence type="ECO:0000313" key="3">
    <source>
        <dbReference type="EMBL" id="SOS76039.1"/>
    </source>
</evidence>
<feature type="signal peptide" evidence="1">
    <location>
        <begin position="1"/>
        <end position="23"/>
    </location>
</feature>
<dbReference type="EMBL" id="OENF01000042">
    <property type="protein sequence ID" value="SOS76039.1"/>
    <property type="molecule type" value="Genomic_DNA"/>
</dbReference>
<dbReference type="InterPro" id="IPR036691">
    <property type="entry name" value="Endo/exonu/phosph_ase_sf"/>
</dbReference>
<dbReference type="Gene3D" id="3.60.10.10">
    <property type="entry name" value="Endonuclease/exonuclease/phosphatase"/>
    <property type="match status" value="1"/>
</dbReference>
<name>A0A2H1YKK8_9FLAO</name>
<keyword evidence="1" id="KW-0732">Signal</keyword>
<organism evidence="3 4">
    <name type="scientific">Tenacibaculum piscium</name>
    <dbReference type="NCBI Taxonomy" id="1458515"/>
    <lineage>
        <taxon>Bacteria</taxon>
        <taxon>Pseudomonadati</taxon>
        <taxon>Bacteroidota</taxon>
        <taxon>Flavobacteriia</taxon>
        <taxon>Flavobacteriales</taxon>
        <taxon>Flavobacteriaceae</taxon>
        <taxon>Tenacibaculum</taxon>
    </lineage>
</organism>
<dbReference type="OrthoDB" id="9802724at2"/>
<dbReference type="Pfam" id="PF19580">
    <property type="entry name" value="Exo_endo_phos_3"/>
    <property type="match status" value="1"/>
</dbReference>
<dbReference type="AlphaFoldDB" id="A0A2H1YKK8"/>
<dbReference type="GO" id="GO:0004519">
    <property type="term" value="F:endonuclease activity"/>
    <property type="evidence" value="ECO:0007669"/>
    <property type="project" value="UniProtKB-KW"/>
</dbReference>